<dbReference type="EMBL" id="CAEZZT010000029">
    <property type="protein sequence ID" value="CAB4775767.1"/>
    <property type="molecule type" value="Genomic_DNA"/>
</dbReference>
<protein>
    <submittedName>
        <fullName evidence="1">Unannotated protein</fullName>
    </submittedName>
</protein>
<reference evidence="1" key="1">
    <citation type="submission" date="2020-05" db="EMBL/GenBank/DDBJ databases">
        <authorList>
            <person name="Chiriac C."/>
            <person name="Salcher M."/>
            <person name="Ghai R."/>
            <person name="Kavagutti S V."/>
        </authorList>
    </citation>
    <scope>NUCLEOTIDE SEQUENCE</scope>
</reference>
<evidence type="ECO:0000313" key="1">
    <source>
        <dbReference type="EMBL" id="CAB4775767.1"/>
    </source>
</evidence>
<dbReference type="AlphaFoldDB" id="A0A6J6VZ25"/>
<proteinExistence type="predicted"/>
<accession>A0A6J6VZ25</accession>
<organism evidence="1">
    <name type="scientific">freshwater metagenome</name>
    <dbReference type="NCBI Taxonomy" id="449393"/>
    <lineage>
        <taxon>unclassified sequences</taxon>
        <taxon>metagenomes</taxon>
        <taxon>ecological metagenomes</taxon>
    </lineage>
</organism>
<sequence length="152" mass="16618">MDGAIAASAHQTSAGTLILVSRMVKARFDLVLVENLEHKGRIQAVLREAMTRSRNLQGIDAVSLRENFSTGWGSLLTAHILYILESEQFEGTDVVSDTAWRYAALTAWGESSAARELAISLQIPVHTIHSRLRLARDRGILPSPGAGSRRGR</sequence>
<name>A0A6J6VZ25_9ZZZZ</name>
<gene>
    <name evidence="1" type="ORF">UFOPK2918_00560</name>
</gene>